<dbReference type="PANTHER" id="PTHR30572">
    <property type="entry name" value="MEMBRANE COMPONENT OF TRANSPORTER-RELATED"/>
    <property type="match status" value="1"/>
</dbReference>
<dbReference type="GO" id="GO:0022857">
    <property type="term" value="F:transmembrane transporter activity"/>
    <property type="evidence" value="ECO:0007669"/>
    <property type="project" value="TreeGrafter"/>
</dbReference>
<comment type="subcellular location">
    <subcellularLocation>
        <location evidence="1">Cell membrane</location>
        <topology evidence="1">Multi-pass membrane protein</topology>
    </subcellularLocation>
</comment>
<keyword evidence="3 7" id="KW-0812">Transmembrane</keyword>
<comment type="similarity">
    <text evidence="6">Belongs to the ABC-4 integral membrane protein family.</text>
</comment>
<evidence type="ECO:0000256" key="7">
    <source>
        <dbReference type="SAM" id="Phobius"/>
    </source>
</evidence>
<evidence type="ECO:0000313" key="10">
    <source>
        <dbReference type="EMBL" id="BDU78062.1"/>
    </source>
</evidence>
<dbReference type="Proteomes" id="UP001228113">
    <property type="component" value="Chromosome"/>
</dbReference>
<keyword evidence="2" id="KW-1003">Cell membrane</keyword>
<evidence type="ECO:0000313" key="11">
    <source>
        <dbReference type="Proteomes" id="UP001228113"/>
    </source>
</evidence>
<dbReference type="InterPro" id="IPR050250">
    <property type="entry name" value="Macrolide_Exporter_MacB"/>
</dbReference>
<keyword evidence="11" id="KW-1185">Reference proteome</keyword>
<name>A0AA48H1T2_9BACT</name>
<evidence type="ECO:0000256" key="6">
    <source>
        <dbReference type="ARBA" id="ARBA00038076"/>
    </source>
</evidence>
<gene>
    <name evidence="10" type="ORF">METESE_30200</name>
</gene>
<accession>A0AA48H1T2</accession>
<dbReference type="InterPro" id="IPR025857">
    <property type="entry name" value="MacB_PCD"/>
</dbReference>
<dbReference type="EMBL" id="AP027081">
    <property type="protein sequence ID" value="BDU78062.1"/>
    <property type="molecule type" value="Genomic_DNA"/>
</dbReference>
<organism evidence="10 11">
    <name type="scientific">Mesoterricola sediminis</name>
    <dbReference type="NCBI Taxonomy" id="2927980"/>
    <lineage>
        <taxon>Bacteria</taxon>
        <taxon>Pseudomonadati</taxon>
        <taxon>Acidobacteriota</taxon>
        <taxon>Holophagae</taxon>
        <taxon>Holophagales</taxon>
        <taxon>Holophagaceae</taxon>
        <taxon>Mesoterricola</taxon>
    </lineage>
</organism>
<keyword evidence="4 7" id="KW-1133">Transmembrane helix</keyword>
<protein>
    <recommendedName>
        <fullName evidence="12">ABC3 transporter permease protein domain-containing protein</fullName>
    </recommendedName>
</protein>
<feature type="transmembrane region" description="Helical" evidence="7">
    <location>
        <begin position="263"/>
        <end position="288"/>
    </location>
</feature>
<reference evidence="10" key="1">
    <citation type="journal article" date="2023" name="Int. J. Syst. Evol. Microbiol.">
        <title>Mesoterricola silvestris gen. nov., sp. nov., Mesoterricola sediminis sp. nov., Geothrix oryzae sp. nov., Geothrix edaphica sp. nov., Geothrix rubra sp. nov., and Geothrix limicola sp. nov., six novel members of Acidobacteriota isolated from soils.</title>
        <authorList>
            <person name="Itoh H."/>
            <person name="Sugisawa Y."/>
            <person name="Mise K."/>
            <person name="Xu Z."/>
            <person name="Kuniyasu M."/>
            <person name="Ushijima N."/>
            <person name="Kawano K."/>
            <person name="Kobayashi E."/>
            <person name="Shiratori Y."/>
            <person name="Masuda Y."/>
            <person name="Senoo K."/>
        </authorList>
    </citation>
    <scope>NUCLEOTIDE SEQUENCE</scope>
    <source>
        <strain evidence="10">W786</strain>
    </source>
</reference>
<keyword evidence="5 7" id="KW-0472">Membrane</keyword>
<evidence type="ECO:0000259" key="8">
    <source>
        <dbReference type="Pfam" id="PF02687"/>
    </source>
</evidence>
<dbReference type="AlphaFoldDB" id="A0AA48H1T2"/>
<evidence type="ECO:0000256" key="3">
    <source>
        <dbReference type="ARBA" id="ARBA00022692"/>
    </source>
</evidence>
<evidence type="ECO:0008006" key="12">
    <source>
        <dbReference type="Google" id="ProtNLM"/>
    </source>
</evidence>
<evidence type="ECO:0000256" key="5">
    <source>
        <dbReference type="ARBA" id="ARBA00023136"/>
    </source>
</evidence>
<feature type="transmembrane region" description="Helical" evidence="7">
    <location>
        <begin position="354"/>
        <end position="375"/>
    </location>
</feature>
<evidence type="ECO:0000259" key="9">
    <source>
        <dbReference type="Pfam" id="PF12704"/>
    </source>
</evidence>
<feature type="transmembrane region" description="Helical" evidence="7">
    <location>
        <begin position="656"/>
        <end position="677"/>
    </location>
</feature>
<dbReference type="KEGG" id="msea:METESE_30200"/>
<sequence>MSEPDLLDLKAEGDLFQFVSSYRVDFMAVGVKGIGKAARIASVSDGFFKCLGILPSYGVIDVDDDHFVFVSNRWWKQHLQSDTGVIGNVLTINQVPFVIRAILPEGFNGIVPDEYIDLWISDSARNGIEIATGALDLRTNRGARTKRDVIARTHRGASQKGIEQRLAKLSQVLQTEYPETNRNIEFRWESYSSYRLASIRRVIPNPATILAAGITILALVILNMACLHIIYGRARIGNLAIRMALGASFFEGIQTNIFEVFYIWLLGIGGGVAVSLLGAKAIFALAPIKDTSFIPVLAPNWTLITFLSVFSLLGTLAGVFPAIKMLCQVDLVSALGNGSKGSSRHGAKSLGMTIMIQFAVCISLLAGTLTAFASLQAGFNKPIGLNPEGLWTGYFEPGAQGKTPIEVQLLAKKAMDRALKIPEVRDACIMSYAPLQGKLTIVSIPHPSTGIIEFISVAQVSPGLIKTLGGIFVRGEDLKVGQQGCLICESLANHWWPGQDPVGVSINAYGKQLTIVGVFKNIPLASISATEMPTVLIPFELGNPSSFSILARGKGNLEVKLTAALNGIDAQVPTLGVRKFTDLLGAQLHYQRLGSWVLGVLTFATLVLTIIGSWGLGNLVIQERQQELNIRMALGATPNSLLQLVLMYISGWLVKGLVIGLLATLILGLCLTTRLYGFPSPPWVQLWLCSGLLFVASLLGAFFSVHRGVILDPSKLLS</sequence>
<feature type="domain" description="ABC3 transporter permease C-terminal" evidence="8">
    <location>
        <begin position="600"/>
        <end position="706"/>
    </location>
</feature>
<feature type="transmembrane region" description="Helical" evidence="7">
    <location>
        <begin position="683"/>
        <end position="705"/>
    </location>
</feature>
<feature type="transmembrane region" description="Helical" evidence="7">
    <location>
        <begin position="209"/>
        <end position="232"/>
    </location>
</feature>
<dbReference type="Pfam" id="PF02687">
    <property type="entry name" value="FtsX"/>
    <property type="match status" value="1"/>
</dbReference>
<feature type="domain" description="MacB-like periplasmic core" evidence="9">
    <location>
        <begin position="359"/>
        <end position="543"/>
    </location>
</feature>
<dbReference type="PANTHER" id="PTHR30572:SF4">
    <property type="entry name" value="ABC TRANSPORTER PERMEASE YTRF"/>
    <property type="match status" value="1"/>
</dbReference>
<evidence type="ECO:0000256" key="4">
    <source>
        <dbReference type="ARBA" id="ARBA00022989"/>
    </source>
</evidence>
<dbReference type="Pfam" id="PF12704">
    <property type="entry name" value="MacB_PCD"/>
    <property type="match status" value="1"/>
</dbReference>
<proteinExistence type="inferred from homology"/>
<feature type="transmembrane region" description="Helical" evidence="7">
    <location>
        <begin position="300"/>
        <end position="323"/>
    </location>
</feature>
<dbReference type="InterPro" id="IPR003838">
    <property type="entry name" value="ABC3_permease_C"/>
</dbReference>
<dbReference type="GO" id="GO:0005886">
    <property type="term" value="C:plasma membrane"/>
    <property type="evidence" value="ECO:0007669"/>
    <property type="project" value="UniProtKB-SubCell"/>
</dbReference>
<evidence type="ECO:0000256" key="1">
    <source>
        <dbReference type="ARBA" id="ARBA00004651"/>
    </source>
</evidence>
<feature type="transmembrane region" description="Helical" evidence="7">
    <location>
        <begin position="596"/>
        <end position="616"/>
    </location>
</feature>
<evidence type="ECO:0000256" key="2">
    <source>
        <dbReference type="ARBA" id="ARBA00022475"/>
    </source>
</evidence>